<evidence type="ECO:0000256" key="1">
    <source>
        <dbReference type="SAM" id="Phobius"/>
    </source>
</evidence>
<sequence>MTDDTRLDIAKEALRQSELMIEDTNHLATSADQRAMALAGTLAAVSSLLVTLGGTAPAPTFAYISAGGFVAASFMAAASCLPRDFHIRGHWWRDWEGHIDDGDELFLALSSQAQENDLRIDENYRALKKAGASMKRAFVFAFLVFAFFGGAQAGAIFLAL</sequence>
<dbReference type="OrthoDB" id="7873216at2"/>
<keyword evidence="1" id="KW-0472">Membrane</keyword>
<name>A0A4R1N279_9RHOB</name>
<feature type="transmembrane region" description="Helical" evidence="1">
    <location>
        <begin position="61"/>
        <end position="81"/>
    </location>
</feature>
<dbReference type="AlphaFoldDB" id="A0A4R1N279"/>
<evidence type="ECO:0000313" key="3">
    <source>
        <dbReference type="Proteomes" id="UP000295673"/>
    </source>
</evidence>
<evidence type="ECO:0000313" key="2">
    <source>
        <dbReference type="EMBL" id="TCK99309.1"/>
    </source>
</evidence>
<gene>
    <name evidence="2" type="ORF">BXY66_3811</name>
</gene>
<feature type="transmembrane region" description="Helical" evidence="1">
    <location>
        <begin position="35"/>
        <end position="55"/>
    </location>
</feature>
<keyword evidence="1" id="KW-1133">Transmembrane helix</keyword>
<protein>
    <submittedName>
        <fullName evidence="2">Uncharacterized protein</fullName>
    </submittedName>
</protein>
<accession>A0A4R1N279</accession>
<organism evidence="2 3">
    <name type="scientific">Shimia isoporae</name>
    <dbReference type="NCBI Taxonomy" id="647720"/>
    <lineage>
        <taxon>Bacteria</taxon>
        <taxon>Pseudomonadati</taxon>
        <taxon>Pseudomonadota</taxon>
        <taxon>Alphaproteobacteria</taxon>
        <taxon>Rhodobacterales</taxon>
        <taxon>Roseobacteraceae</taxon>
    </lineage>
</organism>
<proteinExistence type="predicted"/>
<dbReference type="EMBL" id="SMGR01000005">
    <property type="protein sequence ID" value="TCK99309.1"/>
    <property type="molecule type" value="Genomic_DNA"/>
</dbReference>
<reference evidence="2 3" key="1">
    <citation type="submission" date="2019-03" db="EMBL/GenBank/DDBJ databases">
        <title>Genomic Encyclopedia of Archaeal and Bacterial Type Strains, Phase II (KMG-II): from individual species to whole genera.</title>
        <authorList>
            <person name="Goeker M."/>
        </authorList>
    </citation>
    <scope>NUCLEOTIDE SEQUENCE [LARGE SCALE GENOMIC DNA]</scope>
    <source>
        <strain evidence="2 3">DSM 26433</strain>
    </source>
</reference>
<dbReference type="Proteomes" id="UP000295673">
    <property type="component" value="Unassembled WGS sequence"/>
</dbReference>
<keyword evidence="3" id="KW-1185">Reference proteome</keyword>
<keyword evidence="1" id="KW-0812">Transmembrane</keyword>
<feature type="transmembrane region" description="Helical" evidence="1">
    <location>
        <begin position="137"/>
        <end position="159"/>
    </location>
</feature>
<comment type="caution">
    <text evidence="2">The sequence shown here is derived from an EMBL/GenBank/DDBJ whole genome shotgun (WGS) entry which is preliminary data.</text>
</comment>